<evidence type="ECO:0000313" key="1">
    <source>
        <dbReference type="EMBL" id="WQG89370.1"/>
    </source>
</evidence>
<sequence length="301" mass="33986">MKSIKKLFNVMQHYLYNIRKSQQTDILLLGALLARQNKALPLLDNLADAEFKVFSQAGDDGIIQYLIHKVQIARKIFIEFGVENYVESNTRFLLRHDNWSGLVIDGSRKAIEYIRSDDIFYQHDLQALEAFITKDNINDLISSAGISGEVGLLSVDIDGNDYWVWKAIDVVQPVIVVAEYNSVFGRDRALTVPYKSNFIRSEAHYSYLYFGASLKALCLLAEEKGYSLVGCNAVGNNAYFVRKDRLGKLKALSVEEGYVESQFRESRNAQGQLNYLRGAQRYACIQGMPVVNVATGNTELL</sequence>
<name>A0ABZ0XFX3_9BACT</name>
<gene>
    <name evidence="1" type="ORF">SR876_31045</name>
</gene>
<proteinExistence type="predicted"/>
<evidence type="ECO:0008006" key="3">
    <source>
        <dbReference type="Google" id="ProtNLM"/>
    </source>
</evidence>
<keyword evidence="2" id="KW-1185">Reference proteome</keyword>
<dbReference type="Proteomes" id="UP001326715">
    <property type="component" value="Chromosome"/>
</dbReference>
<organism evidence="1 2">
    <name type="scientific">Chitinophaga sancti</name>
    <dbReference type="NCBI Taxonomy" id="1004"/>
    <lineage>
        <taxon>Bacteria</taxon>
        <taxon>Pseudomonadati</taxon>
        <taxon>Bacteroidota</taxon>
        <taxon>Chitinophagia</taxon>
        <taxon>Chitinophagales</taxon>
        <taxon>Chitinophagaceae</taxon>
        <taxon>Chitinophaga</taxon>
    </lineage>
</organism>
<reference evidence="1 2" key="1">
    <citation type="submission" date="2023-11" db="EMBL/GenBank/DDBJ databases">
        <title>MicrobeMod: A computational toolkit for identifying prokaryotic methylation and restriction-modification with nanopore sequencing.</title>
        <authorList>
            <person name="Crits-Christoph A."/>
            <person name="Kang S.C."/>
            <person name="Lee H."/>
            <person name="Ostrov N."/>
        </authorList>
    </citation>
    <scope>NUCLEOTIDE SEQUENCE [LARGE SCALE GENOMIC DNA]</scope>
    <source>
        <strain evidence="1 2">ATCC 23090</strain>
    </source>
</reference>
<evidence type="ECO:0000313" key="2">
    <source>
        <dbReference type="Proteomes" id="UP001326715"/>
    </source>
</evidence>
<accession>A0ABZ0XFX3</accession>
<dbReference type="RefSeq" id="WP_072356519.1">
    <property type="nucleotide sequence ID" value="NZ_CP139972.1"/>
</dbReference>
<dbReference type="EMBL" id="CP140154">
    <property type="protein sequence ID" value="WQG89370.1"/>
    <property type="molecule type" value="Genomic_DNA"/>
</dbReference>
<protein>
    <recommendedName>
        <fullName evidence="3">NADH dehydrogenase</fullName>
    </recommendedName>
</protein>